<dbReference type="AlphaFoldDB" id="A0A0C2FBB1"/>
<dbReference type="OrthoDB" id="9804774at2"/>
<proteinExistence type="inferred from homology"/>
<keyword evidence="4" id="KW-1185">Reference proteome</keyword>
<evidence type="ECO:0000256" key="2">
    <source>
        <dbReference type="ARBA" id="ARBA00023002"/>
    </source>
</evidence>
<dbReference type="SUPFAM" id="SSF51735">
    <property type="entry name" value="NAD(P)-binding Rossmann-fold domains"/>
    <property type="match status" value="1"/>
</dbReference>
<dbReference type="Gene3D" id="3.40.50.720">
    <property type="entry name" value="NAD(P)-binding Rossmann-like Domain"/>
    <property type="match status" value="1"/>
</dbReference>
<keyword evidence="2" id="KW-0560">Oxidoreductase</keyword>
<dbReference type="InterPro" id="IPR002347">
    <property type="entry name" value="SDR_fam"/>
</dbReference>
<dbReference type="PANTHER" id="PTHR43639">
    <property type="entry name" value="OXIDOREDUCTASE, SHORT-CHAIN DEHYDROGENASE/REDUCTASE FAMILY (AFU_ORTHOLOGUE AFUA_5G02870)"/>
    <property type="match status" value="1"/>
</dbReference>
<sequence>MSAERNRGVLVTGASGGIGRAIAQRFAADGERVAVHYASREEEGEATLASLEGGEHVLVHGDIADPAAAESVVAAAVEGLGGLDVLVNNAAAVIPHPLPETSYADWQATWRRIIGVNVFGAANLSYCAARHMIERGTPGRIVNVGSRGAYRGEPDMPAYGASKAALHSLGQSLAVSLGPYGIGVASVAPGFTLTERVQHRLEGSAGEAVSGQSPFGRVAAPEEIASAAAYLAAPEAVWTSGAVLDVNGASHLR</sequence>
<dbReference type="GO" id="GO:0016491">
    <property type="term" value="F:oxidoreductase activity"/>
    <property type="evidence" value="ECO:0007669"/>
    <property type="project" value="UniProtKB-KW"/>
</dbReference>
<evidence type="ECO:0000256" key="1">
    <source>
        <dbReference type="ARBA" id="ARBA00006484"/>
    </source>
</evidence>
<dbReference type="Pfam" id="PF13561">
    <property type="entry name" value="adh_short_C2"/>
    <property type="match status" value="1"/>
</dbReference>
<comment type="caution">
    <text evidence="3">The sequence shown here is derived from an EMBL/GenBank/DDBJ whole genome shotgun (WGS) entry which is preliminary data.</text>
</comment>
<dbReference type="CDD" id="cd05233">
    <property type="entry name" value="SDR_c"/>
    <property type="match status" value="1"/>
</dbReference>
<gene>
    <name evidence="3" type="ORF">LP52_25215</name>
</gene>
<evidence type="ECO:0000313" key="4">
    <source>
        <dbReference type="Proteomes" id="UP000031675"/>
    </source>
</evidence>
<dbReference type="RefSeq" id="WP_040276914.1">
    <property type="nucleotide sequence ID" value="NZ_JROO01000074.1"/>
</dbReference>
<dbReference type="Proteomes" id="UP000031675">
    <property type="component" value="Unassembled WGS sequence"/>
</dbReference>
<dbReference type="STRING" id="183763.LP52_25215"/>
<dbReference type="PROSITE" id="PS00061">
    <property type="entry name" value="ADH_SHORT"/>
    <property type="match status" value="1"/>
</dbReference>
<name>A0A0C2FBB1_9ACTN</name>
<dbReference type="InterPro" id="IPR036291">
    <property type="entry name" value="NAD(P)-bd_dom_sf"/>
</dbReference>
<protein>
    <submittedName>
        <fullName evidence="3">3-oxoacyl-ACP reductase</fullName>
    </submittedName>
</protein>
<reference evidence="4" key="1">
    <citation type="journal article" date="2015" name="Chem. Biol.">
        <title>Structure, bioactivity, and resistance mechanism of streptomonomicin, an unusual lasso Peptide from an understudied halophilic actinomycete.</title>
        <authorList>
            <person name="Metelev M."/>
            <person name="Tietz J.I."/>
            <person name="Melby J.O."/>
            <person name="Blair P.M."/>
            <person name="Zhu L."/>
            <person name="Livnat I."/>
            <person name="Severinov K."/>
            <person name="Mitchell D.A."/>
        </authorList>
    </citation>
    <scope>NUCLEOTIDE SEQUENCE [LARGE SCALE GENOMIC DNA]</scope>
    <source>
        <strain evidence="4">YIM 90003</strain>
    </source>
</reference>
<dbReference type="PANTHER" id="PTHR43639:SF1">
    <property type="entry name" value="SHORT-CHAIN DEHYDROGENASE_REDUCTASE FAMILY PROTEIN"/>
    <property type="match status" value="1"/>
</dbReference>
<dbReference type="PRINTS" id="PR00081">
    <property type="entry name" value="GDHRDH"/>
</dbReference>
<dbReference type="PRINTS" id="PR00080">
    <property type="entry name" value="SDRFAMILY"/>
</dbReference>
<accession>A0A0C2FBB1</accession>
<evidence type="ECO:0000313" key="3">
    <source>
        <dbReference type="EMBL" id="KIH96404.1"/>
    </source>
</evidence>
<dbReference type="FunFam" id="3.40.50.720:FF:000084">
    <property type="entry name" value="Short-chain dehydrogenase reductase"/>
    <property type="match status" value="1"/>
</dbReference>
<dbReference type="EMBL" id="JROO01000074">
    <property type="protein sequence ID" value="KIH96404.1"/>
    <property type="molecule type" value="Genomic_DNA"/>
</dbReference>
<organism evidence="3 4">
    <name type="scientific">Streptomonospora alba</name>
    <dbReference type="NCBI Taxonomy" id="183763"/>
    <lineage>
        <taxon>Bacteria</taxon>
        <taxon>Bacillati</taxon>
        <taxon>Actinomycetota</taxon>
        <taxon>Actinomycetes</taxon>
        <taxon>Streptosporangiales</taxon>
        <taxon>Nocardiopsidaceae</taxon>
        <taxon>Streptomonospora</taxon>
    </lineage>
</organism>
<dbReference type="InterPro" id="IPR020904">
    <property type="entry name" value="Sc_DH/Rdtase_CS"/>
</dbReference>
<comment type="similarity">
    <text evidence="1">Belongs to the short-chain dehydrogenases/reductases (SDR) family.</text>
</comment>